<keyword evidence="13" id="KW-1185">Reference proteome</keyword>
<gene>
    <name evidence="12" type="ORF">GBK04_08020</name>
</gene>
<dbReference type="Pfam" id="PF04024">
    <property type="entry name" value="PspC"/>
    <property type="match status" value="2"/>
</dbReference>
<accession>A0A7C9FC53</accession>
<feature type="region of interest" description="Disordered" evidence="6">
    <location>
        <begin position="623"/>
        <end position="649"/>
    </location>
</feature>
<organism evidence="12 13">
    <name type="scientific">Salmonirosea aquatica</name>
    <dbReference type="NCBI Taxonomy" id="2654236"/>
    <lineage>
        <taxon>Bacteria</taxon>
        <taxon>Pseudomonadati</taxon>
        <taxon>Bacteroidota</taxon>
        <taxon>Cytophagia</taxon>
        <taxon>Cytophagales</taxon>
        <taxon>Spirosomataceae</taxon>
        <taxon>Salmonirosea</taxon>
    </lineage>
</organism>
<keyword evidence="4 7" id="KW-1133">Transmembrane helix</keyword>
<feature type="transmembrane region" description="Helical" evidence="7">
    <location>
        <begin position="426"/>
        <end position="449"/>
    </location>
</feature>
<dbReference type="PANTHER" id="PTHR33885:SF3">
    <property type="entry name" value="PHAGE SHOCK PROTEIN C"/>
    <property type="match status" value="1"/>
</dbReference>
<feature type="transmembrane region" description="Helical" evidence="7">
    <location>
        <begin position="186"/>
        <end position="205"/>
    </location>
</feature>
<evidence type="ECO:0000256" key="1">
    <source>
        <dbReference type="ARBA" id="ARBA00004162"/>
    </source>
</evidence>
<dbReference type="InterPro" id="IPR054321">
    <property type="entry name" value="PspC-rel_TM"/>
</dbReference>
<comment type="subcellular location">
    <subcellularLocation>
        <location evidence="1">Cell membrane</location>
        <topology evidence="1">Single-pass membrane protein</topology>
    </subcellularLocation>
</comment>
<feature type="compositionally biased region" description="Polar residues" evidence="6">
    <location>
        <begin position="104"/>
        <end position="118"/>
    </location>
</feature>
<feature type="domain" description="Phage shock protein PspC N-terminal" evidence="8">
    <location>
        <begin position="133"/>
        <end position="206"/>
    </location>
</feature>
<dbReference type="InterPro" id="IPR054319">
    <property type="entry name" value="PspC-rel_ToastRack"/>
</dbReference>
<dbReference type="InterPro" id="IPR021255">
    <property type="entry name" value="DUF2807"/>
</dbReference>
<feature type="transmembrane region" description="Helical" evidence="7">
    <location>
        <begin position="314"/>
        <end position="333"/>
    </location>
</feature>
<keyword evidence="5 7" id="KW-0472">Membrane</keyword>
<reference evidence="12 13" key="1">
    <citation type="submission" date="2019-10" db="EMBL/GenBank/DDBJ databases">
        <title>Draft Genome Sequence of Cytophagaceae sp. SJW1-29.</title>
        <authorList>
            <person name="Choi A."/>
        </authorList>
    </citation>
    <scope>NUCLEOTIDE SEQUENCE [LARGE SCALE GENOMIC DNA]</scope>
    <source>
        <strain evidence="12 13">SJW1-29</strain>
    </source>
</reference>
<evidence type="ECO:0000313" key="12">
    <source>
        <dbReference type="EMBL" id="MPR33307.1"/>
    </source>
</evidence>
<dbReference type="Pfam" id="PF22744">
    <property type="entry name" value="Toast-rack_PspC-Cterm"/>
    <property type="match status" value="1"/>
</dbReference>
<feature type="domain" description="PspC-related transmembrane region" evidence="10">
    <location>
        <begin position="318"/>
        <end position="453"/>
    </location>
</feature>
<proteinExistence type="predicted"/>
<evidence type="ECO:0000256" key="3">
    <source>
        <dbReference type="ARBA" id="ARBA00022692"/>
    </source>
</evidence>
<feature type="domain" description="Phage shock protein PspC N-terminal" evidence="8">
    <location>
        <begin position="218"/>
        <end position="274"/>
    </location>
</feature>
<dbReference type="InterPro" id="IPR007168">
    <property type="entry name" value="Phageshock_PspC_N"/>
</dbReference>
<dbReference type="EMBL" id="WHLY01000002">
    <property type="protein sequence ID" value="MPR33307.1"/>
    <property type="molecule type" value="Genomic_DNA"/>
</dbReference>
<keyword evidence="2" id="KW-1003">Cell membrane</keyword>
<feature type="transmembrane region" description="Helical" evidence="7">
    <location>
        <begin position="345"/>
        <end position="370"/>
    </location>
</feature>
<dbReference type="Gene3D" id="2.160.20.120">
    <property type="match status" value="1"/>
</dbReference>
<dbReference type="PANTHER" id="PTHR33885">
    <property type="entry name" value="PHAGE SHOCK PROTEIN C"/>
    <property type="match status" value="1"/>
</dbReference>
<evidence type="ECO:0000256" key="2">
    <source>
        <dbReference type="ARBA" id="ARBA00022475"/>
    </source>
</evidence>
<feature type="region of interest" description="Disordered" evidence="6">
    <location>
        <begin position="101"/>
        <end position="129"/>
    </location>
</feature>
<feature type="transmembrane region" description="Helical" evidence="7">
    <location>
        <begin position="390"/>
        <end position="414"/>
    </location>
</feature>
<evidence type="ECO:0000259" key="11">
    <source>
        <dbReference type="Pfam" id="PF22744"/>
    </source>
</evidence>
<dbReference type="Proteomes" id="UP000479293">
    <property type="component" value="Unassembled WGS sequence"/>
</dbReference>
<evidence type="ECO:0000256" key="6">
    <source>
        <dbReference type="SAM" id="MobiDB-lite"/>
    </source>
</evidence>
<evidence type="ECO:0000256" key="5">
    <source>
        <dbReference type="ARBA" id="ARBA00023136"/>
    </source>
</evidence>
<dbReference type="GO" id="GO:0005886">
    <property type="term" value="C:plasma membrane"/>
    <property type="evidence" value="ECO:0007669"/>
    <property type="project" value="UniProtKB-SubCell"/>
</dbReference>
<dbReference type="Pfam" id="PF22571">
    <property type="entry name" value="LiaI-LiaF-TM_PspC"/>
    <property type="match status" value="1"/>
</dbReference>
<comment type="caution">
    <text evidence="12">The sequence shown here is derived from an EMBL/GenBank/DDBJ whole genome shotgun (WGS) entry which is preliminary data.</text>
</comment>
<feature type="compositionally biased region" description="Acidic residues" evidence="6">
    <location>
        <begin position="624"/>
        <end position="645"/>
    </location>
</feature>
<name>A0A7C9FC53_9BACT</name>
<evidence type="ECO:0000256" key="7">
    <source>
        <dbReference type="SAM" id="Phobius"/>
    </source>
</evidence>
<feature type="domain" description="PspC-related ToastRack" evidence="11">
    <location>
        <begin position="478"/>
        <end position="616"/>
    </location>
</feature>
<sequence>MKKTISINIGGVVFHIEEDGYEKLKNYLGSVQRYFSSFADSKEILSDIEGRIAERFLAKQKAENKQVISLEDVDQLIGAMGTVADFEAIEQAEDLLTEPLQAASPRQQSGTSERSYSAPQIPENPTAAPAAPRRLYRDLRRKLVGGVASGLAHYFTVDPLWVRLAFLLLIIGFPAVSGATNGPDDFAGSVSGITVLLYIAMWIAFPGSTTLEEDKSIKKFYRNPDRKVVGGVAAGVASYFGIDVGVVRFLWVLSILFFGTGLLLYVVLWIISPAANTLTEKMEMQGEPITLSNIETNIKRGLNLNEADGQEPPLTRLLLFPFRAIAIIIGGLGKLLKGIGPILRIIIGALLIAAAVASLLGILIGGGFGIGMRNMLPFGSIPPLMLLQEAPSTLILSIALVVIIPFIVVLLLGLTLIANRRVASGTLWLTLAGLWVVGLIGIAISGAIYQQKFSRRGEVQQTDLYQVAGTPILDEYDNDDNNDFNWDIRLVVEGYSGDSIKVERETSARGSSPQDARRNAMGMSYRIAQKDSVLRFDEEPTLNPDSRFRDQKIRLRVLVPYDRPFVMTPDFFHGKYSDWQVKDEYREVFDQRDNGDWKQLRWAVKRDSGLVCLNLPAKYSRDYEQDEDAENGNDDYSYDDGDDSDSERLDLGERGEYVKQYSARDFQRVDVGGAYSIEIRQGSEFAVAADGQRDDVEELDVSVNNGTLEVKGKNDYNFFNNRNRRVGLVITMPDLRSVQLSGANKTRITGFRNLDRLDVGLSGATTSEIDVTTDRLEIAASGASKVTLRGRARTADISLAGACKLEATDMSIDEADVKAVGASKAELGKVRSIRKTTLGASKIDTQQ</sequence>
<evidence type="ECO:0000256" key="4">
    <source>
        <dbReference type="ARBA" id="ARBA00022989"/>
    </source>
</evidence>
<feature type="transmembrane region" description="Helical" evidence="7">
    <location>
        <begin position="160"/>
        <end position="180"/>
    </location>
</feature>
<dbReference type="Pfam" id="PF10988">
    <property type="entry name" value="DUF2807"/>
    <property type="match status" value="1"/>
</dbReference>
<evidence type="ECO:0000313" key="13">
    <source>
        <dbReference type="Proteomes" id="UP000479293"/>
    </source>
</evidence>
<dbReference type="InterPro" id="IPR052027">
    <property type="entry name" value="PspC"/>
</dbReference>
<evidence type="ECO:0000259" key="9">
    <source>
        <dbReference type="Pfam" id="PF10988"/>
    </source>
</evidence>
<evidence type="ECO:0000259" key="8">
    <source>
        <dbReference type="Pfam" id="PF04024"/>
    </source>
</evidence>
<dbReference type="AlphaFoldDB" id="A0A7C9FC53"/>
<keyword evidence="3 7" id="KW-0812">Transmembrane</keyword>
<evidence type="ECO:0000259" key="10">
    <source>
        <dbReference type="Pfam" id="PF22571"/>
    </source>
</evidence>
<feature type="domain" description="Putative auto-transporter adhesin head GIN" evidence="9">
    <location>
        <begin position="665"/>
        <end position="843"/>
    </location>
</feature>
<feature type="transmembrane region" description="Helical" evidence="7">
    <location>
        <begin position="249"/>
        <end position="271"/>
    </location>
</feature>
<dbReference type="RefSeq" id="WP_152758446.1">
    <property type="nucleotide sequence ID" value="NZ_WHLY01000002.1"/>
</dbReference>
<protein>
    <submittedName>
        <fullName evidence="12">PspC domain-containing protein</fullName>
    </submittedName>
</protein>